<dbReference type="KEGG" id="pphe:PP2015_1137"/>
<proteinExistence type="predicted"/>
<protein>
    <submittedName>
        <fullName evidence="4">N-acetyltransferase GCN5</fullName>
    </submittedName>
</protein>
<dbReference type="InterPro" id="IPR050832">
    <property type="entry name" value="Bact_Acetyltransf"/>
</dbReference>
<dbReference type="SUPFAM" id="SSF55729">
    <property type="entry name" value="Acyl-CoA N-acyltransferases (Nat)"/>
    <property type="match status" value="1"/>
</dbReference>
<dbReference type="InterPro" id="IPR016181">
    <property type="entry name" value="Acyl_CoA_acyltransferase"/>
</dbReference>
<accession>A0A0S2K0S3</accession>
<dbReference type="Proteomes" id="UP000061457">
    <property type="component" value="Chromosome I"/>
</dbReference>
<dbReference type="PROSITE" id="PS51186">
    <property type="entry name" value="GNAT"/>
    <property type="match status" value="1"/>
</dbReference>
<evidence type="ECO:0000256" key="1">
    <source>
        <dbReference type="ARBA" id="ARBA00022679"/>
    </source>
</evidence>
<organism evidence="4 5">
    <name type="scientific">Pseudoalteromonas phenolica</name>
    <dbReference type="NCBI Taxonomy" id="161398"/>
    <lineage>
        <taxon>Bacteria</taxon>
        <taxon>Pseudomonadati</taxon>
        <taxon>Pseudomonadota</taxon>
        <taxon>Gammaproteobacteria</taxon>
        <taxon>Alteromonadales</taxon>
        <taxon>Pseudoalteromonadaceae</taxon>
        <taxon>Pseudoalteromonas</taxon>
    </lineage>
</organism>
<dbReference type="AlphaFoldDB" id="A0A0S2K0S3"/>
<dbReference type="PANTHER" id="PTHR43877">
    <property type="entry name" value="AMINOALKYLPHOSPHONATE N-ACETYLTRANSFERASE-RELATED-RELATED"/>
    <property type="match status" value="1"/>
</dbReference>
<dbReference type="RefSeq" id="WP_319593336.1">
    <property type="nucleotide sequence ID" value="NZ_CP013187.1"/>
</dbReference>
<feature type="domain" description="N-acetyltransferase" evidence="3">
    <location>
        <begin position="5"/>
        <end position="156"/>
    </location>
</feature>
<gene>
    <name evidence="4" type="ORF">PP2015_1137</name>
</gene>
<reference evidence="5" key="1">
    <citation type="submission" date="2015-11" db="EMBL/GenBank/DDBJ databases">
        <authorList>
            <person name="Kim K.M."/>
        </authorList>
    </citation>
    <scope>NUCLEOTIDE SEQUENCE [LARGE SCALE GENOMIC DNA]</scope>
    <source>
        <strain evidence="5">KCTC 12086</strain>
    </source>
</reference>
<keyword evidence="5" id="KW-1185">Reference proteome</keyword>
<keyword evidence="2" id="KW-0012">Acyltransferase</keyword>
<evidence type="ECO:0000256" key="2">
    <source>
        <dbReference type="ARBA" id="ARBA00023315"/>
    </source>
</evidence>
<dbReference type="CDD" id="cd04301">
    <property type="entry name" value="NAT_SF"/>
    <property type="match status" value="1"/>
</dbReference>
<dbReference type="Pfam" id="PF00583">
    <property type="entry name" value="Acetyltransf_1"/>
    <property type="match status" value="1"/>
</dbReference>
<keyword evidence="1 4" id="KW-0808">Transferase</keyword>
<dbReference type="InterPro" id="IPR000182">
    <property type="entry name" value="GNAT_dom"/>
</dbReference>
<dbReference type="EMBL" id="CP013187">
    <property type="protein sequence ID" value="ALO41653.1"/>
    <property type="molecule type" value="Genomic_DNA"/>
</dbReference>
<evidence type="ECO:0000259" key="3">
    <source>
        <dbReference type="PROSITE" id="PS51186"/>
    </source>
</evidence>
<dbReference type="PATRIC" id="fig|161398.10.peg.1157"/>
<evidence type="ECO:0000313" key="4">
    <source>
        <dbReference type="EMBL" id="ALO41653.1"/>
    </source>
</evidence>
<evidence type="ECO:0000313" key="5">
    <source>
        <dbReference type="Proteomes" id="UP000061457"/>
    </source>
</evidence>
<name>A0A0S2K0S3_9GAMM</name>
<dbReference type="STRING" id="161398.PP2015_1137"/>
<dbReference type="GO" id="GO:0016747">
    <property type="term" value="F:acyltransferase activity, transferring groups other than amino-acyl groups"/>
    <property type="evidence" value="ECO:0007669"/>
    <property type="project" value="InterPro"/>
</dbReference>
<dbReference type="Gene3D" id="3.40.630.30">
    <property type="match status" value="1"/>
</dbReference>
<sequence length="157" mass="18150">MAIEFTYLAYHPQHIPLLAKWYFDEWGTYVEDGSVESFQDKLQDYLNTDQVPLIILAVDGQTLVGAVQIKYREMTIYPDKEYWLGGVYVNPDYRGQHIASQLVMHAEKYAIELKISLLHLQTESLNGGLYAKLGWEIETQVNYRDVDVAVMQKVLTD</sequence>